<sequence>MLLGHIPAIAAETGWRDDYIRRRLGNITDALGRARSVNGGVVIW</sequence>
<dbReference type="Proteomes" id="UP000622547">
    <property type="component" value="Unassembled WGS sequence"/>
</dbReference>
<keyword evidence="2" id="KW-1185">Reference proteome</keyword>
<name>A0A8J3UEZ2_9ACTN</name>
<comment type="caution">
    <text evidence="1">The sequence shown here is derived from an EMBL/GenBank/DDBJ whole genome shotgun (WGS) entry which is preliminary data.</text>
</comment>
<gene>
    <name evidence="1" type="ORF">Pph01_70340</name>
</gene>
<reference evidence="1 2" key="1">
    <citation type="submission" date="2021-01" db="EMBL/GenBank/DDBJ databases">
        <title>Whole genome shotgun sequence of Planotetraspora phitsanulokensis NBRC 104273.</title>
        <authorList>
            <person name="Komaki H."/>
            <person name="Tamura T."/>
        </authorList>
    </citation>
    <scope>NUCLEOTIDE SEQUENCE [LARGE SCALE GENOMIC DNA]</scope>
    <source>
        <strain evidence="1 2">NBRC 104273</strain>
    </source>
</reference>
<dbReference type="AlphaFoldDB" id="A0A8J3UEZ2"/>
<protein>
    <submittedName>
        <fullName evidence="1">Uncharacterized protein</fullName>
    </submittedName>
</protein>
<proteinExistence type="predicted"/>
<evidence type="ECO:0000313" key="2">
    <source>
        <dbReference type="Proteomes" id="UP000622547"/>
    </source>
</evidence>
<organism evidence="1 2">
    <name type="scientific">Planotetraspora phitsanulokensis</name>
    <dbReference type="NCBI Taxonomy" id="575192"/>
    <lineage>
        <taxon>Bacteria</taxon>
        <taxon>Bacillati</taxon>
        <taxon>Actinomycetota</taxon>
        <taxon>Actinomycetes</taxon>
        <taxon>Streptosporangiales</taxon>
        <taxon>Streptosporangiaceae</taxon>
        <taxon>Planotetraspora</taxon>
    </lineage>
</organism>
<accession>A0A8J3UEZ2</accession>
<dbReference type="EMBL" id="BOOP01000038">
    <property type="protein sequence ID" value="GII42031.1"/>
    <property type="molecule type" value="Genomic_DNA"/>
</dbReference>
<evidence type="ECO:0000313" key="1">
    <source>
        <dbReference type="EMBL" id="GII42031.1"/>
    </source>
</evidence>